<dbReference type="InterPro" id="IPR002225">
    <property type="entry name" value="3Beta_OHSteriod_DH/Estase"/>
</dbReference>
<accession>A0ABR0K6N0</accession>
<dbReference type="Pfam" id="PF01073">
    <property type="entry name" value="3Beta_HSD"/>
    <property type="match status" value="1"/>
</dbReference>
<dbReference type="PANTHER" id="PTHR10366:SF447">
    <property type="entry name" value="HYDROXYSTEROID DEHYDROGENASE_ISOMERASE FAMILY PROTEIN, PUTATIVE (AFU_ORTHOLOGUE AFUA_1G06450)-RELATED"/>
    <property type="match status" value="1"/>
</dbReference>
<dbReference type="Proteomes" id="UP001345013">
    <property type="component" value="Unassembled WGS sequence"/>
</dbReference>
<dbReference type="Gene3D" id="3.40.50.720">
    <property type="entry name" value="NAD(P)-binding Rossmann-like Domain"/>
    <property type="match status" value="1"/>
</dbReference>
<sequence>MLLWLCGGGFLLLAYLWHANRAISTAPAEATKLAQKPWTKDEIREAYRKAQTSPTDVKPYLFSKKNRRYIVTGGSGLVGGWIVAHLLIRGEDPAAIRILDLSPPKRKEIAENNITYIQLDISDPEAVQAAFTSAWPDHVKSLPLTVFHCVAYINACDRAPDFLPIYEKVNIHGTENVLHAAQRAHASILIATSSASISIKPPTYFPWPWQRWPKNIYQFIPNADPATLDAPLSSYGSCYAYSKARAERLVRTANNLQSNFRTGTIRPGHAIYGHGVPNPSSITYDYLRRGDSPSWLHHVISNFVNAQNVSIGHLAYEDALAKSPNAHIDIDPGGRGYCVTDPTPPITYGALYDVLSTLVHPSTPVSFPYVPHILMLLPSYLLETYVLLRLRVRYVSWLPRVTGNIAYVQPAMFNMCTLHVVYTDDKARAEIGYRAPIGTLEGFVAAVGEWNRGVEGGQ</sequence>
<comment type="similarity">
    <text evidence="2">Belongs to the NAD(P)-dependent epimerase/dehydratase family. Dihydroflavonol-4-reductase subfamily.</text>
</comment>
<gene>
    <name evidence="5" type="ORF">LTR24_006170</name>
</gene>
<evidence type="ECO:0000256" key="2">
    <source>
        <dbReference type="ARBA" id="ARBA00023445"/>
    </source>
</evidence>
<comment type="caution">
    <text evidence="5">The sequence shown here is derived from an EMBL/GenBank/DDBJ whole genome shotgun (WGS) entry which is preliminary data.</text>
</comment>
<evidence type="ECO:0000256" key="1">
    <source>
        <dbReference type="ARBA" id="ARBA00023002"/>
    </source>
</evidence>
<evidence type="ECO:0000259" key="4">
    <source>
        <dbReference type="Pfam" id="PF01073"/>
    </source>
</evidence>
<evidence type="ECO:0000313" key="5">
    <source>
        <dbReference type="EMBL" id="KAK5089449.1"/>
    </source>
</evidence>
<evidence type="ECO:0000313" key="6">
    <source>
        <dbReference type="Proteomes" id="UP001345013"/>
    </source>
</evidence>
<organism evidence="5 6">
    <name type="scientific">Lithohypha guttulata</name>
    <dbReference type="NCBI Taxonomy" id="1690604"/>
    <lineage>
        <taxon>Eukaryota</taxon>
        <taxon>Fungi</taxon>
        <taxon>Dikarya</taxon>
        <taxon>Ascomycota</taxon>
        <taxon>Pezizomycotina</taxon>
        <taxon>Eurotiomycetes</taxon>
        <taxon>Chaetothyriomycetidae</taxon>
        <taxon>Chaetothyriales</taxon>
        <taxon>Trichomeriaceae</taxon>
        <taxon>Lithohypha</taxon>
    </lineage>
</organism>
<feature type="signal peptide" evidence="3">
    <location>
        <begin position="1"/>
        <end position="22"/>
    </location>
</feature>
<protein>
    <recommendedName>
        <fullName evidence="4">3-beta hydroxysteroid dehydrogenase/isomerase domain-containing protein</fullName>
    </recommendedName>
</protein>
<dbReference type="PANTHER" id="PTHR10366">
    <property type="entry name" value="NAD DEPENDENT EPIMERASE/DEHYDRATASE"/>
    <property type="match status" value="1"/>
</dbReference>
<keyword evidence="3" id="KW-0732">Signal</keyword>
<reference evidence="5 6" key="1">
    <citation type="submission" date="2023-08" db="EMBL/GenBank/DDBJ databases">
        <title>Black Yeasts Isolated from many extreme environments.</title>
        <authorList>
            <person name="Coleine C."/>
            <person name="Stajich J.E."/>
            <person name="Selbmann L."/>
        </authorList>
    </citation>
    <scope>NUCLEOTIDE SEQUENCE [LARGE SCALE GENOMIC DNA]</scope>
    <source>
        <strain evidence="5 6">CCFEE 5885</strain>
    </source>
</reference>
<keyword evidence="6" id="KW-1185">Reference proteome</keyword>
<name>A0ABR0K6N0_9EURO</name>
<dbReference type="SUPFAM" id="SSF51735">
    <property type="entry name" value="NAD(P)-binding Rossmann-fold domains"/>
    <property type="match status" value="1"/>
</dbReference>
<feature type="domain" description="3-beta hydroxysteroid dehydrogenase/isomerase" evidence="4">
    <location>
        <begin position="70"/>
        <end position="355"/>
    </location>
</feature>
<keyword evidence="1" id="KW-0560">Oxidoreductase</keyword>
<dbReference type="InterPro" id="IPR036291">
    <property type="entry name" value="NAD(P)-bd_dom_sf"/>
</dbReference>
<evidence type="ECO:0000256" key="3">
    <source>
        <dbReference type="SAM" id="SignalP"/>
    </source>
</evidence>
<proteinExistence type="inferred from homology"/>
<dbReference type="EMBL" id="JAVRRG010000077">
    <property type="protein sequence ID" value="KAK5089449.1"/>
    <property type="molecule type" value="Genomic_DNA"/>
</dbReference>
<dbReference type="InterPro" id="IPR050425">
    <property type="entry name" value="NAD(P)_dehydrat-like"/>
</dbReference>
<feature type="chain" id="PRO_5045242636" description="3-beta hydroxysteroid dehydrogenase/isomerase domain-containing protein" evidence="3">
    <location>
        <begin position="23"/>
        <end position="458"/>
    </location>
</feature>